<dbReference type="EMBL" id="UYSG01000421">
    <property type="protein sequence ID" value="VDL19413.1"/>
    <property type="molecule type" value="Genomic_DNA"/>
</dbReference>
<dbReference type="PANTHER" id="PTHR37984">
    <property type="entry name" value="PROTEIN CBG26694"/>
    <property type="match status" value="1"/>
</dbReference>
<dbReference type="GO" id="GO:0003676">
    <property type="term" value="F:nucleic acid binding"/>
    <property type="evidence" value="ECO:0007669"/>
    <property type="project" value="InterPro"/>
</dbReference>
<dbReference type="WBParaSite" id="HDID_0000195101-mRNA-1">
    <property type="protein sequence ID" value="HDID_0000195101-mRNA-1"/>
    <property type="gene ID" value="HDID_0000195101"/>
</dbReference>
<gene>
    <name evidence="2" type="ORF">HDID_LOCUS1952</name>
</gene>
<evidence type="ECO:0000256" key="1">
    <source>
        <dbReference type="SAM" id="SignalP"/>
    </source>
</evidence>
<protein>
    <submittedName>
        <fullName evidence="4">Integrase catalytic domain-containing protein</fullName>
    </submittedName>
</protein>
<dbReference type="PANTHER" id="PTHR37984:SF5">
    <property type="entry name" value="PROTEIN NYNRIN-LIKE"/>
    <property type="match status" value="1"/>
</dbReference>
<reference evidence="2 3" key="2">
    <citation type="submission" date="2018-11" db="EMBL/GenBank/DDBJ databases">
        <authorList>
            <consortium name="Pathogen Informatics"/>
        </authorList>
    </citation>
    <scope>NUCLEOTIDE SEQUENCE [LARGE SCALE GENOMIC DNA]</scope>
</reference>
<sequence length="177" mass="19905">MFLTHLLLPFLLILLNVLLNHRLYLSPKLPSATPVQAPNDGMKLHHHTISPLSLPCPSYSPSRNPGRVITRRGYTFSSSGSHVLSQTKAPWTRIDLLLTTPIRAIHYLILVDPYSMWPEFIPIKSAKTGTVIGSLRRIFANHGEPKFIESRNVTHFSTIPSDHLCRGPNTLRLISMV</sequence>
<evidence type="ECO:0000313" key="3">
    <source>
        <dbReference type="Proteomes" id="UP000274504"/>
    </source>
</evidence>
<dbReference type="InterPro" id="IPR036397">
    <property type="entry name" value="RNaseH_sf"/>
</dbReference>
<dbReference type="Proteomes" id="UP000274504">
    <property type="component" value="Unassembled WGS sequence"/>
</dbReference>
<evidence type="ECO:0000313" key="4">
    <source>
        <dbReference type="WBParaSite" id="HDID_0000195101-mRNA-1"/>
    </source>
</evidence>
<accession>A0A0R3SBR8</accession>
<proteinExistence type="predicted"/>
<reference evidence="4" key="1">
    <citation type="submission" date="2017-02" db="UniProtKB">
        <authorList>
            <consortium name="WormBaseParasite"/>
        </authorList>
    </citation>
    <scope>IDENTIFICATION</scope>
</reference>
<evidence type="ECO:0000313" key="2">
    <source>
        <dbReference type="EMBL" id="VDL19413.1"/>
    </source>
</evidence>
<organism evidence="4">
    <name type="scientific">Hymenolepis diminuta</name>
    <name type="common">Rat tapeworm</name>
    <dbReference type="NCBI Taxonomy" id="6216"/>
    <lineage>
        <taxon>Eukaryota</taxon>
        <taxon>Metazoa</taxon>
        <taxon>Spiralia</taxon>
        <taxon>Lophotrochozoa</taxon>
        <taxon>Platyhelminthes</taxon>
        <taxon>Cestoda</taxon>
        <taxon>Eucestoda</taxon>
        <taxon>Cyclophyllidea</taxon>
        <taxon>Hymenolepididae</taxon>
        <taxon>Hymenolepis</taxon>
    </lineage>
</organism>
<feature type="chain" id="PRO_5043131188" evidence="1">
    <location>
        <begin position="21"/>
        <end position="177"/>
    </location>
</feature>
<dbReference type="Gene3D" id="3.30.420.10">
    <property type="entry name" value="Ribonuclease H-like superfamily/Ribonuclease H"/>
    <property type="match status" value="1"/>
</dbReference>
<dbReference type="OrthoDB" id="6366253at2759"/>
<dbReference type="InterPro" id="IPR050951">
    <property type="entry name" value="Retrovirus_Pol_polyprotein"/>
</dbReference>
<name>A0A0R3SBR8_HYMDI</name>
<keyword evidence="1" id="KW-0732">Signal</keyword>
<feature type="signal peptide" evidence="1">
    <location>
        <begin position="1"/>
        <end position="20"/>
    </location>
</feature>
<dbReference type="AlphaFoldDB" id="A0A0R3SBR8"/>